<proteinExistence type="inferred from homology"/>
<keyword evidence="17" id="KW-1185">Reference proteome</keyword>
<dbReference type="InterPro" id="IPR017938">
    <property type="entry name" value="Riboflavin_synthase-like_b-brl"/>
</dbReference>
<dbReference type="RefSeq" id="XP_019024257.1">
    <property type="nucleotide sequence ID" value="XM_019170814.1"/>
</dbReference>
<dbReference type="InterPro" id="IPR051410">
    <property type="entry name" value="Ferric/Cupric_Reductase"/>
</dbReference>
<dbReference type="PROSITE" id="PS51384">
    <property type="entry name" value="FAD_FR"/>
    <property type="match status" value="1"/>
</dbReference>
<feature type="transmembrane region" description="Helical" evidence="14">
    <location>
        <begin position="226"/>
        <end position="246"/>
    </location>
</feature>
<dbReference type="Pfam" id="PF08022">
    <property type="entry name" value="FAD_binding_8"/>
    <property type="match status" value="1"/>
</dbReference>
<evidence type="ECO:0000256" key="4">
    <source>
        <dbReference type="ARBA" id="ARBA00022448"/>
    </source>
</evidence>
<dbReference type="EC" id="1.16.1.9" evidence="3"/>
<reference evidence="16 17" key="2">
    <citation type="journal article" date="2014" name="J. Gen. Appl. Microbiol.">
        <title>The early diverging ascomycetous budding yeast Saitoella complicata has three histone deacetylases belonging to the Clr6, Hos2, and Rpd3 lineages.</title>
        <authorList>
            <person name="Nishida H."/>
            <person name="Matsumoto T."/>
            <person name="Kondo S."/>
            <person name="Hamamoto M."/>
            <person name="Yoshikawa H."/>
        </authorList>
    </citation>
    <scope>NUCLEOTIDE SEQUENCE [LARGE SCALE GENOMIC DNA]</scope>
    <source>
        <strain evidence="16 17">NRRL Y-17804</strain>
    </source>
</reference>
<organism evidence="16 17">
    <name type="scientific">Saitoella complicata (strain BCRC 22490 / CBS 7301 / JCM 7358 / NBRC 10748 / NRRL Y-17804)</name>
    <dbReference type="NCBI Taxonomy" id="698492"/>
    <lineage>
        <taxon>Eukaryota</taxon>
        <taxon>Fungi</taxon>
        <taxon>Dikarya</taxon>
        <taxon>Ascomycota</taxon>
        <taxon>Taphrinomycotina</taxon>
        <taxon>Taphrinomycotina incertae sedis</taxon>
        <taxon>Saitoella</taxon>
    </lineage>
</organism>
<dbReference type="Pfam" id="PF01794">
    <property type="entry name" value="Ferric_reduct"/>
    <property type="match status" value="1"/>
</dbReference>
<accession>A0A0E9N8Y8</accession>
<dbReference type="PANTHER" id="PTHR32361:SF9">
    <property type="entry name" value="FERRIC REDUCTASE TRANSMEMBRANE COMPONENT 3-RELATED"/>
    <property type="match status" value="1"/>
</dbReference>
<dbReference type="InterPro" id="IPR039261">
    <property type="entry name" value="FNR_nucleotide-bd"/>
</dbReference>
<dbReference type="SUPFAM" id="SSF52343">
    <property type="entry name" value="Ferredoxin reductase-like, C-terminal NADP-linked domain"/>
    <property type="match status" value="1"/>
</dbReference>
<keyword evidence="4" id="KW-0813">Transport</keyword>
<reference evidence="16 17" key="3">
    <citation type="journal article" date="2015" name="Genome Announc.">
        <title>Draft Genome Sequence of the Archiascomycetous Yeast Saitoella complicata.</title>
        <authorList>
            <person name="Yamauchi K."/>
            <person name="Kondo S."/>
            <person name="Hamamoto M."/>
            <person name="Takahashi Y."/>
            <person name="Ogura Y."/>
            <person name="Hayashi T."/>
            <person name="Nishida H."/>
        </authorList>
    </citation>
    <scope>NUCLEOTIDE SEQUENCE [LARGE SCALE GENOMIC DNA]</scope>
    <source>
        <strain evidence="16 17">NRRL Y-17804</strain>
    </source>
</reference>
<feature type="transmembrane region" description="Helical" evidence="14">
    <location>
        <begin position="142"/>
        <end position="163"/>
    </location>
</feature>
<feature type="transmembrane region" description="Helical" evidence="14">
    <location>
        <begin position="266"/>
        <end position="292"/>
    </location>
</feature>
<evidence type="ECO:0000259" key="15">
    <source>
        <dbReference type="PROSITE" id="PS51384"/>
    </source>
</evidence>
<dbReference type="Gene3D" id="3.40.50.80">
    <property type="entry name" value="Nucleotide-binding domain of ferredoxin-NADP reductase (FNR) module"/>
    <property type="match status" value="1"/>
</dbReference>
<dbReference type="STRING" id="698492.A0A0E9N8Y8"/>
<reference evidence="16 17" key="1">
    <citation type="journal article" date="2011" name="J. Gen. Appl. Microbiol.">
        <title>Draft genome sequencing of the enigmatic yeast Saitoella complicata.</title>
        <authorList>
            <person name="Nishida H."/>
            <person name="Hamamoto M."/>
            <person name="Sugiyama J."/>
        </authorList>
    </citation>
    <scope>NUCLEOTIDE SEQUENCE [LARGE SCALE GENOMIC DNA]</scope>
    <source>
        <strain evidence="16 17">NRRL Y-17804</strain>
    </source>
</reference>
<name>A0A0E9N8Y8_SAICN</name>
<evidence type="ECO:0000313" key="16">
    <source>
        <dbReference type="EMBL" id="GAO46268.1"/>
    </source>
</evidence>
<evidence type="ECO:0000256" key="1">
    <source>
        <dbReference type="ARBA" id="ARBA00004651"/>
    </source>
</evidence>
<evidence type="ECO:0000313" key="17">
    <source>
        <dbReference type="Proteomes" id="UP000033140"/>
    </source>
</evidence>
<keyword evidence="11 14" id="KW-0472">Membrane</keyword>
<dbReference type="PANTHER" id="PTHR32361">
    <property type="entry name" value="FERRIC/CUPRIC REDUCTASE TRANSMEMBRANE COMPONENT"/>
    <property type="match status" value="1"/>
</dbReference>
<feature type="domain" description="FAD-binding FR-type" evidence="15">
    <location>
        <begin position="309"/>
        <end position="415"/>
    </location>
</feature>
<dbReference type="SFLD" id="SFLDS00052">
    <property type="entry name" value="Ferric_Reductase_Domain"/>
    <property type="match status" value="1"/>
</dbReference>
<keyword evidence="5" id="KW-1003">Cell membrane</keyword>
<dbReference type="CDD" id="cd06186">
    <property type="entry name" value="NOX_Duox_like_FAD_NADP"/>
    <property type="match status" value="1"/>
</dbReference>
<protein>
    <recommendedName>
        <fullName evidence="3">ferric-chelate reductase (NADPH)</fullName>
        <ecNumber evidence="3">1.16.1.9</ecNumber>
    </recommendedName>
</protein>
<feature type="transmembrane region" description="Helical" evidence="14">
    <location>
        <begin position="185"/>
        <end position="205"/>
    </location>
</feature>
<evidence type="ECO:0000256" key="11">
    <source>
        <dbReference type="ARBA" id="ARBA00023136"/>
    </source>
</evidence>
<keyword evidence="6 14" id="KW-0812">Transmembrane</keyword>
<dbReference type="GO" id="GO:0006826">
    <property type="term" value="P:iron ion transport"/>
    <property type="evidence" value="ECO:0007669"/>
    <property type="project" value="UniProtKB-ARBA"/>
</dbReference>
<evidence type="ECO:0000256" key="2">
    <source>
        <dbReference type="ARBA" id="ARBA00006278"/>
    </source>
</evidence>
<evidence type="ECO:0000256" key="12">
    <source>
        <dbReference type="ARBA" id="ARBA00023180"/>
    </source>
</evidence>
<evidence type="ECO:0000256" key="10">
    <source>
        <dbReference type="ARBA" id="ARBA00023065"/>
    </source>
</evidence>
<dbReference type="InterPro" id="IPR013121">
    <property type="entry name" value="Fe_red_NAD-bd_6"/>
</dbReference>
<comment type="catalytic activity">
    <reaction evidence="13">
        <text>2 a Fe(II)-siderophore + NADP(+) + H(+) = 2 a Fe(III)-siderophore + NADPH</text>
        <dbReference type="Rhea" id="RHEA:28795"/>
        <dbReference type="Rhea" id="RHEA-COMP:11342"/>
        <dbReference type="Rhea" id="RHEA-COMP:11344"/>
        <dbReference type="ChEBI" id="CHEBI:15378"/>
        <dbReference type="ChEBI" id="CHEBI:29033"/>
        <dbReference type="ChEBI" id="CHEBI:29034"/>
        <dbReference type="ChEBI" id="CHEBI:57783"/>
        <dbReference type="ChEBI" id="CHEBI:58349"/>
        <dbReference type="EC" id="1.16.1.9"/>
    </reaction>
</comment>
<evidence type="ECO:0000256" key="14">
    <source>
        <dbReference type="SAM" id="Phobius"/>
    </source>
</evidence>
<feature type="transmembrane region" description="Helical" evidence="14">
    <location>
        <begin position="42"/>
        <end position="62"/>
    </location>
</feature>
<keyword evidence="12" id="KW-0325">Glycoprotein</keyword>
<comment type="subcellular location">
    <subcellularLocation>
        <location evidence="1">Cell membrane</location>
        <topology evidence="1">Multi-pass membrane protein</topology>
    </subcellularLocation>
</comment>
<evidence type="ECO:0000256" key="8">
    <source>
        <dbReference type="ARBA" id="ARBA00022989"/>
    </source>
</evidence>
<dbReference type="GO" id="GO:0015677">
    <property type="term" value="P:copper ion import"/>
    <property type="evidence" value="ECO:0007669"/>
    <property type="project" value="TreeGrafter"/>
</dbReference>
<dbReference type="SFLD" id="SFLDG01168">
    <property type="entry name" value="Ferric_reductase_subgroup_(FRE"/>
    <property type="match status" value="1"/>
</dbReference>
<dbReference type="InterPro" id="IPR013112">
    <property type="entry name" value="FAD-bd_8"/>
</dbReference>
<dbReference type="AlphaFoldDB" id="A0A0E9N8Y8"/>
<dbReference type="EMBL" id="BACD03000003">
    <property type="protein sequence ID" value="GAO46268.1"/>
    <property type="molecule type" value="Genomic_DNA"/>
</dbReference>
<dbReference type="GO" id="GO:0005886">
    <property type="term" value="C:plasma membrane"/>
    <property type="evidence" value="ECO:0007669"/>
    <property type="project" value="UniProtKB-SubCell"/>
</dbReference>
<dbReference type="GO" id="GO:0052851">
    <property type="term" value="F:ferric-chelate reductase (NADPH) activity"/>
    <property type="evidence" value="ECO:0007669"/>
    <property type="project" value="UniProtKB-EC"/>
</dbReference>
<evidence type="ECO:0000256" key="13">
    <source>
        <dbReference type="ARBA" id="ARBA00048483"/>
    </source>
</evidence>
<evidence type="ECO:0000256" key="6">
    <source>
        <dbReference type="ARBA" id="ARBA00022692"/>
    </source>
</evidence>
<dbReference type="Proteomes" id="UP000033140">
    <property type="component" value="Unassembled WGS sequence"/>
</dbReference>
<evidence type="ECO:0000256" key="3">
    <source>
        <dbReference type="ARBA" id="ARBA00012668"/>
    </source>
</evidence>
<comment type="caution">
    <text evidence="16">The sequence shown here is derived from an EMBL/GenBank/DDBJ whole genome shotgun (WGS) entry which is preliminary data.</text>
</comment>
<keyword evidence="9" id="KW-0560">Oxidoreductase</keyword>
<gene>
    <name evidence="16" type="ORF">G7K_0502-t1</name>
</gene>
<comment type="similarity">
    <text evidence="2">Belongs to the ferric reductase (FRE) family.</text>
</comment>
<evidence type="ECO:0000256" key="7">
    <source>
        <dbReference type="ARBA" id="ARBA00022982"/>
    </source>
</evidence>
<evidence type="ECO:0000256" key="9">
    <source>
        <dbReference type="ARBA" id="ARBA00023002"/>
    </source>
</evidence>
<keyword evidence="10" id="KW-0406">Ion transport</keyword>
<keyword evidence="7" id="KW-0249">Electron transport</keyword>
<dbReference type="InterPro" id="IPR017927">
    <property type="entry name" value="FAD-bd_FR_type"/>
</dbReference>
<keyword evidence="8 14" id="KW-1133">Transmembrane helix</keyword>
<dbReference type="SUPFAM" id="SSF63380">
    <property type="entry name" value="Riboflavin synthase domain-like"/>
    <property type="match status" value="1"/>
</dbReference>
<dbReference type="Gene3D" id="2.40.30.10">
    <property type="entry name" value="Translation factors"/>
    <property type="match status" value="1"/>
</dbReference>
<dbReference type="Pfam" id="PF08030">
    <property type="entry name" value="NAD_binding_6"/>
    <property type="match status" value="1"/>
</dbReference>
<dbReference type="OrthoDB" id="167398at2759"/>
<dbReference type="InterPro" id="IPR013130">
    <property type="entry name" value="Fe3_Rdtase_TM_dom"/>
</dbReference>
<dbReference type="GO" id="GO:0006879">
    <property type="term" value="P:intracellular iron ion homeostasis"/>
    <property type="evidence" value="ECO:0007669"/>
    <property type="project" value="TreeGrafter"/>
</dbReference>
<sequence>MSHNHGSTGTTTGSSSGASTTVDLADKVAYGLLYASQHEKHIMYAWIIWVLIAFVLGAGFILRLTKAHRQIPLASVSRRLFLKQTFPCTNWRMSVARGHVFALFLYIAYNFVFTFADIPYGRKYRYPSKHNGMMQTATTMQFTANRTGFLAFSGVPLVFLLAARNNLVSWATGIPYNALNFLHRWVGRVVFILSWLHIILWSLELDINYFPKGKHSYYNTRWTMRYWLGGFAATVFLCFLCLHSLPFVRRWTGYEFFRSMHVFGSLLFLIGCWVHWPTAFQWIAAGIAILFADHMARTSRMLFIQLRGRGSAEAVVGIFSDEDEVDVMRITIKNCGIKSWRAGQHVFLCFPAHSRFQAHPFTVANSSNKTHNPDGDLVFVVRRKNGMTDRLCQLAAESKTLKVWVDGPYGVGALSPEISGRHIQLVAGGTGISFALSAVSELTGRDIPGTMQLDWYVRRRANTAWFGNDLAKLSHLFGSTLRISIHITRESPLTASSTEKDTSNSSLTAIEGVTYSYDKNSCAEVLRMYASTVDPRQGTSKIAVLACGPGSMGPNVRNAVAEMNGSVDVKCVMEDYV</sequence>
<feature type="transmembrane region" description="Helical" evidence="14">
    <location>
        <begin position="100"/>
        <end position="121"/>
    </location>
</feature>
<evidence type="ECO:0000256" key="5">
    <source>
        <dbReference type="ARBA" id="ARBA00022475"/>
    </source>
</evidence>
<dbReference type="OMA" id="LICDNRL"/>